<dbReference type="AlphaFoldDB" id="A0A7W8D858"/>
<keyword evidence="6 10" id="KW-0676">Redox-active center</keyword>
<dbReference type="RefSeq" id="WP_183961927.1">
    <property type="nucleotide sequence ID" value="NZ_JACHHP010000006.1"/>
</dbReference>
<dbReference type="PIRSF" id="PIRSF000350">
    <property type="entry name" value="Mercury_reductase_MerA"/>
    <property type="match status" value="1"/>
</dbReference>
<dbReference type="InterPro" id="IPR023753">
    <property type="entry name" value="FAD/NAD-binding_dom"/>
</dbReference>
<dbReference type="GO" id="GO:0006749">
    <property type="term" value="P:glutathione metabolic process"/>
    <property type="evidence" value="ECO:0007669"/>
    <property type="project" value="TreeGrafter"/>
</dbReference>
<dbReference type="InterPro" id="IPR046952">
    <property type="entry name" value="GSHR/TRXR-like"/>
</dbReference>
<reference evidence="13 14" key="1">
    <citation type="submission" date="2020-08" db="EMBL/GenBank/DDBJ databases">
        <title>Genomic Encyclopedia of Type Strains, Phase IV (KMG-IV): sequencing the most valuable type-strain genomes for metagenomic binning, comparative biology and taxonomic classification.</title>
        <authorList>
            <person name="Goeker M."/>
        </authorList>
    </citation>
    <scope>NUCLEOTIDE SEQUENCE [LARGE SCALE GENOMIC DNA]</scope>
    <source>
        <strain evidence="13 14">DSM 24163</strain>
    </source>
</reference>
<comment type="cofactor">
    <cofactor evidence="8">
        <name>FAD</name>
        <dbReference type="ChEBI" id="CHEBI:57692"/>
    </cofactor>
    <text evidence="8">Binds 1 FAD per subunit.</text>
</comment>
<dbReference type="EMBL" id="JACHHP010000006">
    <property type="protein sequence ID" value="MBB5209382.1"/>
    <property type="molecule type" value="Genomic_DNA"/>
</dbReference>
<gene>
    <name evidence="13" type="ORF">HNQ52_002951</name>
</gene>
<dbReference type="Gene3D" id="3.50.50.60">
    <property type="entry name" value="FAD/NAD(P)-binding domain"/>
    <property type="match status" value="2"/>
</dbReference>
<accession>A0A7W8D858</accession>
<feature type="binding site" evidence="8">
    <location>
        <position position="262"/>
    </location>
    <ligand>
        <name>NAD(+)</name>
        <dbReference type="ChEBI" id="CHEBI:57540"/>
    </ligand>
</feature>
<evidence type="ECO:0000256" key="10">
    <source>
        <dbReference type="RuleBase" id="RU003691"/>
    </source>
</evidence>
<evidence type="ECO:0000259" key="12">
    <source>
        <dbReference type="Pfam" id="PF07992"/>
    </source>
</evidence>
<organism evidence="13 14">
    <name type="scientific">Chiayiivirga flava</name>
    <dbReference type="NCBI Taxonomy" id="659595"/>
    <lineage>
        <taxon>Bacteria</taxon>
        <taxon>Pseudomonadati</taxon>
        <taxon>Pseudomonadota</taxon>
        <taxon>Gammaproteobacteria</taxon>
        <taxon>Lysobacterales</taxon>
        <taxon>Lysobacteraceae</taxon>
        <taxon>Chiayiivirga</taxon>
    </lineage>
</organism>
<proteinExistence type="inferred from homology"/>
<dbReference type="InterPro" id="IPR036188">
    <property type="entry name" value="FAD/NAD-bd_sf"/>
</dbReference>
<feature type="binding site" evidence="8">
    <location>
        <begin position="174"/>
        <end position="181"/>
    </location>
    <ligand>
        <name>NAD(+)</name>
        <dbReference type="ChEBI" id="CHEBI:57540"/>
    </ligand>
</feature>
<evidence type="ECO:0000256" key="8">
    <source>
        <dbReference type="PIRSR" id="PIRSR000350-3"/>
    </source>
</evidence>
<evidence type="ECO:0000256" key="2">
    <source>
        <dbReference type="ARBA" id="ARBA00022630"/>
    </source>
</evidence>
<dbReference type="GO" id="GO:0005829">
    <property type="term" value="C:cytosol"/>
    <property type="evidence" value="ECO:0007669"/>
    <property type="project" value="TreeGrafter"/>
</dbReference>
<name>A0A7W8D858_9GAMM</name>
<evidence type="ECO:0000256" key="3">
    <source>
        <dbReference type="ARBA" id="ARBA00022827"/>
    </source>
</evidence>
<dbReference type="GO" id="GO:0050660">
    <property type="term" value="F:flavin adenine dinucleotide binding"/>
    <property type="evidence" value="ECO:0007669"/>
    <property type="project" value="InterPro"/>
</dbReference>
<keyword evidence="14" id="KW-1185">Reference proteome</keyword>
<comment type="similarity">
    <text evidence="1 10">Belongs to the class-I pyridine nucleotide-disulfide oxidoreductase family.</text>
</comment>
<dbReference type="SUPFAM" id="SSF51905">
    <property type="entry name" value="FAD/NAD(P)-binding domain"/>
    <property type="match status" value="1"/>
</dbReference>
<dbReference type="PRINTS" id="PR00411">
    <property type="entry name" value="PNDRDTASEI"/>
</dbReference>
<dbReference type="PROSITE" id="PS00076">
    <property type="entry name" value="PYRIDINE_REDOX_1"/>
    <property type="match status" value="1"/>
</dbReference>
<dbReference type="Proteomes" id="UP000521199">
    <property type="component" value="Unassembled WGS sequence"/>
</dbReference>
<dbReference type="Pfam" id="PF02852">
    <property type="entry name" value="Pyr_redox_dim"/>
    <property type="match status" value="1"/>
</dbReference>
<evidence type="ECO:0000256" key="6">
    <source>
        <dbReference type="ARBA" id="ARBA00023284"/>
    </source>
</evidence>
<dbReference type="PRINTS" id="PR00368">
    <property type="entry name" value="FADPNR"/>
</dbReference>
<dbReference type="EC" id="1.8.1.7" evidence="13"/>
<evidence type="ECO:0000256" key="4">
    <source>
        <dbReference type="ARBA" id="ARBA00023002"/>
    </source>
</evidence>
<keyword evidence="2 10" id="KW-0285">Flavoprotein</keyword>
<sequence length="450" mass="46970">MSDAFDLIVLGGGSGGIAGAIRAARHGARVAMLEPGNLGGTCVHVGCVPKKIMWLAADIAQTLAYARTYGFAVPDAVPLDWSALVARRQGYIDNARNAYLRRCHELGIELVPEYGRFDGPGRIVAGTRTLTAPHVLIATGGHSVLPALPGAALGIDSNGFFALRAAPRRVAIVGGGYIGVELAGVLRGLGSTVDLFVRGQRALPSFDAELGTHLADSMRAQGIGLHVASEVRAVERDGDGVRLQFSDDRAAHRADVLLWAIGRAPSAGALGLDRVGVRRSDSGHIVVDALQATNVPGIHAVGDVTTQPALTPAATATARGLADRLFGTAPGFVLDPDQVPTVVFSHPPTASVGLSEDDACARFGRGAVHAHRRSFRPMRGAIGGDEARTFLKLVCVGDDERVLGVHMHGAQVDEMLQGFAVALRAGARKADFDATLAIHPTAAEELVLMH</sequence>
<dbReference type="InterPro" id="IPR012999">
    <property type="entry name" value="Pyr_OxRdtase_I_AS"/>
</dbReference>
<feature type="binding site" evidence="8">
    <location>
        <position position="115"/>
    </location>
    <ligand>
        <name>FAD</name>
        <dbReference type="ChEBI" id="CHEBI:57692"/>
    </ligand>
</feature>
<dbReference type="InterPro" id="IPR001100">
    <property type="entry name" value="Pyr_nuc-diS_OxRdtase"/>
</dbReference>
<dbReference type="InterPro" id="IPR004099">
    <property type="entry name" value="Pyr_nucl-diS_OxRdtase_dimer"/>
</dbReference>
<dbReference type="SUPFAM" id="SSF55424">
    <property type="entry name" value="FAD/NAD-linked reductases, dimerisation (C-terminal) domain"/>
    <property type="match status" value="1"/>
</dbReference>
<evidence type="ECO:0000256" key="7">
    <source>
        <dbReference type="PIRSR" id="PIRSR000350-2"/>
    </source>
</evidence>
<evidence type="ECO:0000256" key="1">
    <source>
        <dbReference type="ARBA" id="ARBA00007532"/>
    </source>
</evidence>
<keyword evidence="8" id="KW-0547">Nucleotide-binding</keyword>
<protein>
    <submittedName>
        <fullName evidence="13">Glutathione reductase (NADPH)</fullName>
        <ecNumber evidence="13">1.8.1.7</ecNumber>
    </submittedName>
</protein>
<dbReference type="PANTHER" id="PTHR42737:SF2">
    <property type="entry name" value="GLUTATHIONE REDUCTASE"/>
    <property type="match status" value="1"/>
</dbReference>
<dbReference type="FunFam" id="3.50.50.60:FF:000235">
    <property type="entry name" value="Glutathione reductase"/>
    <property type="match status" value="1"/>
</dbReference>
<feature type="domain" description="FAD/NAD(P)-binding" evidence="12">
    <location>
        <begin position="5"/>
        <end position="317"/>
    </location>
</feature>
<comment type="caution">
    <text evidence="13">The sequence shown here is derived from an EMBL/GenBank/DDBJ whole genome shotgun (WGS) entry which is preliminary data.</text>
</comment>
<dbReference type="InterPro" id="IPR016156">
    <property type="entry name" value="FAD/NAD-linked_Rdtase_dimer_sf"/>
</dbReference>
<evidence type="ECO:0000256" key="9">
    <source>
        <dbReference type="PIRSR" id="PIRSR000350-4"/>
    </source>
</evidence>
<feature type="active site" description="Proton acceptor" evidence="7">
    <location>
        <position position="439"/>
    </location>
</feature>
<dbReference type="PANTHER" id="PTHR42737">
    <property type="entry name" value="GLUTATHIONE REDUCTASE"/>
    <property type="match status" value="1"/>
</dbReference>
<dbReference type="NCBIfam" id="NF004776">
    <property type="entry name" value="PRK06116.1"/>
    <property type="match status" value="1"/>
</dbReference>
<keyword evidence="4 10" id="KW-0560">Oxidoreductase</keyword>
<keyword evidence="5" id="KW-1015">Disulfide bond</keyword>
<keyword evidence="3 8" id="KW-0274">FAD</keyword>
<dbReference type="GO" id="GO:0045454">
    <property type="term" value="P:cell redox homeostasis"/>
    <property type="evidence" value="ECO:0007669"/>
    <property type="project" value="InterPro"/>
</dbReference>
<feature type="disulfide bond" description="Redox-active" evidence="9">
    <location>
        <begin position="42"/>
        <end position="47"/>
    </location>
</feature>
<dbReference type="GO" id="GO:0034599">
    <property type="term" value="P:cellular response to oxidative stress"/>
    <property type="evidence" value="ECO:0007669"/>
    <property type="project" value="TreeGrafter"/>
</dbReference>
<dbReference type="Pfam" id="PF07992">
    <property type="entry name" value="Pyr_redox_2"/>
    <property type="match status" value="1"/>
</dbReference>
<evidence type="ECO:0000259" key="11">
    <source>
        <dbReference type="Pfam" id="PF02852"/>
    </source>
</evidence>
<dbReference type="Gene3D" id="3.30.390.30">
    <property type="match status" value="1"/>
</dbReference>
<evidence type="ECO:0000313" key="13">
    <source>
        <dbReference type="EMBL" id="MBB5209382.1"/>
    </source>
</evidence>
<keyword evidence="8" id="KW-0520">NAD</keyword>
<dbReference type="GO" id="GO:0004362">
    <property type="term" value="F:glutathione-disulfide reductase (NADPH) activity"/>
    <property type="evidence" value="ECO:0007669"/>
    <property type="project" value="UniProtKB-EC"/>
</dbReference>
<evidence type="ECO:0000313" key="14">
    <source>
        <dbReference type="Proteomes" id="UP000521199"/>
    </source>
</evidence>
<evidence type="ECO:0000256" key="5">
    <source>
        <dbReference type="ARBA" id="ARBA00023157"/>
    </source>
</evidence>
<feature type="binding site" evidence="8">
    <location>
        <position position="303"/>
    </location>
    <ligand>
        <name>FAD</name>
        <dbReference type="ChEBI" id="CHEBI:57692"/>
    </ligand>
</feature>
<feature type="domain" description="Pyridine nucleotide-disulphide oxidoreductase dimerisation" evidence="11">
    <location>
        <begin position="339"/>
        <end position="448"/>
    </location>
</feature>
<feature type="binding site" evidence="8">
    <location>
        <position position="51"/>
    </location>
    <ligand>
        <name>FAD</name>
        <dbReference type="ChEBI" id="CHEBI:57692"/>
    </ligand>
</feature>